<organism evidence="3">
    <name type="scientific">Arthrobacter saudimassiliensis</name>
    <dbReference type="NCBI Taxonomy" id="1461584"/>
    <lineage>
        <taxon>Bacteria</taxon>
        <taxon>Bacillati</taxon>
        <taxon>Actinomycetota</taxon>
        <taxon>Actinomycetes</taxon>
        <taxon>Micrococcales</taxon>
        <taxon>Micrococcaceae</taxon>
        <taxon>Arthrobacter</taxon>
    </lineage>
</organism>
<feature type="compositionally biased region" description="Basic and acidic residues" evidence="1">
    <location>
        <begin position="337"/>
        <end position="346"/>
    </location>
</feature>
<dbReference type="Gene3D" id="3.90.550.10">
    <property type="entry name" value="Spore Coat Polysaccharide Biosynthesis Protein SpsA, Chain A"/>
    <property type="match status" value="1"/>
</dbReference>
<dbReference type="InterPro" id="IPR029044">
    <property type="entry name" value="Nucleotide-diphossugar_trans"/>
</dbReference>
<gene>
    <name evidence="3" type="ORF">BN1051_02806</name>
</gene>
<dbReference type="SUPFAM" id="SSF53448">
    <property type="entry name" value="Nucleotide-diphospho-sugar transferases"/>
    <property type="match status" value="1"/>
</dbReference>
<name>A0A078MX87_9MICC</name>
<dbReference type="Pfam" id="PF00535">
    <property type="entry name" value="Glycos_transf_2"/>
    <property type="match status" value="1"/>
</dbReference>
<reference evidence="3" key="1">
    <citation type="submission" date="2014-07" db="EMBL/GenBank/DDBJ databases">
        <authorList>
            <person name="Urmite Genomes Urmite Genomes"/>
        </authorList>
    </citation>
    <scope>NUCLEOTIDE SEQUENCE</scope>
    <source>
        <strain evidence="3">11W110_air</strain>
    </source>
</reference>
<dbReference type="InterPro" id="IPR001173">
    <property type="entry name" value="Glyco_trans_2-like"/>
</dbReference>
<proteinExistence type="predicted"/>
<feature type="region of interest" description="Disordered" evidence="1">
    <location>
        <begin position="322"/>
        <end position="358"/>
    </location>
</feature>
<evidence type="ECO:0000259" key="2">
    <source>
        <dbReference type="Pfam" id="PF00535"/>
    </source>
</evidence>
<evidence type="ECO:0000256" key="1">
    <source>
        <dbReference type="SAM" id="MobiDB-lite"/>
    </source>
</evidence>
<evidence type="ECO:0000313" key="3">
    <source>
        <dbReference type="EMBL" id="CEA09436.1"/>
    </source>
</evidence>
<dbReference type="EMBL" id="LN483072">
    <property type="protein sequence ID" value="CEA09436.1"/>
    <property type="molecule type" value="Genomic_DNA"/>
</dbReference>
<protein>
    <recommendedName>
        <fullName evidence="2">Glycosyltransferase 2-like domain-containing protein</fullName>
    </recommendedName>
</protein>
<dbReference type="AlphaFoldDB" id="A0A078MX87"/>
<feature type="domain" description="Glycosyltransferase 2-like" evidence="2">
    <location>
        <begin position="42"/>
        <end position="137"/>
    </location>
</feature>
<sequence>MKPAPDLADAEYILPLKWADDAGLAELADYLTRLSRWLPVTVIDGSDPDRFAAHARAFPPAVRHLPPDPLGVLNGKVAGVLTGLRQATAPCVVIADDDVRYTRAALEQVVAGLGRADVVRPQNHFIGTPAWHVRWDTARSLINRALGSDYPGTVAVRRAVLEGTGGYDGNVLFENLELLRTVRAAGGTELRADDLFVPRLPCSSRHFRGQRVRQAYDSFAQPARLMTELSLLPLILSGLRRPRRLAALAAAAVAVAETGRRRAGGTAVYPPTAALWAPAWTAERAVCIWAALYWRLRGGVPYAGRRLRRAGHSVRALRRRLADAAAAAAPTPTPDPQPKETDDRPQTAHARQLSRIPA</sequence>
<accession>A0A078MX87</accession>
<dbReference type="PATRIC" id="fig|1461584.3.peg.2780"/>